<organism evidence="5 6">
    <name type="scientific">Candidatus Gottesmanbacteria bacterium RBG_16_52_11</name>
    <dbReference type="NCBI Taxonomy" id="1798374"/>
    <lineage>
        <taxon>Bacteria</taxon>
        <taxon>Candidatus Gottesmaniibacteriota</taxon>
    </lineage>
</organism>
<protein>
    <recommendedName>
        <fullName evidence="4">HIT domain-containing protein</fullName>
    </recommendedName>
</protein>
<dbReference type="InterPro" id="IPR036265">
    <property type="entry name" value="HIT-like_sf"/>
</dbReference>
<dbReference type="PRINTS" id="PR00332">
    <property type="entry name" value="HISTRIAD"/>
</dbReference>
<evidence type="ECO:0000256" key="3">
    <source>
        <dbReference type="PROSITE-ProRule" id="PRU00464"/>
    </source>
</evidence>
<dbReference type="Pfam" id="PF01230">
    <property type="entry name" value="HIT"/>
    <property type="match status" value="1"/>
</dbReference>
<reference evidence="5 6" key="1">
    <citation type="journal article" date="2016" name="Nat. Commun.">
        <title>Thousands of microbial genomes shed light on interconnected biogeochemical processes in an aquifer system.</title>
        <authorList>
            <person name="Anantharaman K."/>
            <person name="Brown C.T."/>
            <person name="Hug L.A."/>
            <person name="Sharon I."/>
            <person name="Castelle C.J."/>
            <person name="Probst A.J."/>
            <person name="Thomas B.C."/>
            <person name="Singh A."/>
            <person name="Wilkins M.J."/>
            <person name="Karaoz U."/>
            <person name="Brodie E.L."/>
            <person name="Williams K.H."/>
            <person name="Hubbard S.S."/>
            <person name="Banfield J.F."/>
        </authorList>
    </citation>
    <scope>NUCLEOTIDE SEQUENCE [LARGE SCALE GENOMIC DNA]</scope>
</reference>
<dbReference type="GO" id="GO:0003824">
    <property type="term" value="F:catalytic activity"/>
    <property type="evidence" value="ECO:0007669"/>
    <property type="project" value="InterPro"/>
</dbReference>
<feature type="domain" description="HIT" evidence="4">
    <location>
        <begin position="14"/>
        <end position="116"/>
    </location>
</feature>
<dbReference type="STRING" id="1798374.A2Z33_05680"/>
<feature type="short sequence motif" description="Histidine triad motif" evidence="2 3">
    <location>
        <begin position="101"/>
        <end position="105"/>
    </location>
</feature>
<evidence type="ECO:0000313" key="6">
    <source>
        <dbReference type="Proteomes" id="UP000178448"/>
    </source>
</evidence>
<gene>
    <name evidence="5" type="ORF">A2Z33_05680</name>
</gene>
<accession>A0A1F5YXH5</accession>
<dbReference type="GO" id="GO:0009117">
    <property type="term" value="P:nucleotide metabolic process"/>
    <property type="evidence" value="ECO:0007669"/>
    <property type="project" value="TreeGrafter"/>
</dbReference>
<comment type="caution">
    <text evidence="5">The sequence shown here is derived from an EMBL/GenBank/DDBJ whole genome shotgun (WGS) entry which is preliminary data.</text>
</comment>
<proteinExistence type="predicted"/>
<dbReference type="InterPro" id="IPR001310">
    <property type="entry name" value="Histidine_triad_HIT"/>
</dbReference>
<evidence type="ECO:0000313" key="5">
    <source>
        <dbReference type="EMBL" id="OGG04774.1"/>
    </source>
</evidence>
<sequence length="214" mass="24494">MDKKDDIGPADNCQHCDFRSVALEYPLSETDGFRVVCDVHPITAGHILIIPKEHISCLGAYPDQLYREFLTLYRKFTSFILQAYGSVSTFEHGKTGQTVFHSHIHVFPFTGPETEIIPEGKAYFKEITDIDGIRLFYRSLGAYLFFSIGDRKWLADISLGYPGFFRDRFARALKHPEKGNWKEMQKNKPLMTEAEKDIREIIAGYHKYSGSLSG</sequence>
<evidence type="ECO:0000259" key="4">
    <source>
        <dbReference type="PROSITE" id="PS51084"/>
    </source>
</evidence>
<dbReference type="InterPro" id="IPR011146">
    <property type="entry name" value="HIT-like"/>
</dbReference>
<name>A0A1F5YXH5_9BACT</name>
<dbReference type="PANTHER" id="PTHR46648:SF1">
    <property type="entry name" value="ADENOSINE 5'-MONOPHOSPHORAMIDASE HNT1"/>
    <property type="match status" value="1"/>
</dbReference>
<dbReference type="Gene3D" id="3.30.428.10">
    <property type="entry name" value="HIT-like"/>
    <property type="match status" value="1"/>
</dbReference>
<evidence type="ECO:0000256" key="1">
    <source>
        <dbReference type="PIRSR" id="PIRSR601310-1"/>
    </source>
</evidence>
<dbReference type="PROSITE" id="PS51084">
    <property type="entry name" value="HIT_2"/>
    <property type="match status" value="1"/>
</dbReference>
<dbReference type="Proteomes" id="UP000178448">
    <property type="component" value="Unassembled WGS sequence"/>
</dbReference>
<dbReference type="EMBL" id="MFJD01000001">
    <property type="protein sequence ID" value="OGG04774.1"/>
    <property type="molecule type" value="Genomic_DNA"/>
</dbReference>
<dbReference type="SUPFAM" id="SSF54197">
    <property type="entry name" value="HIT-like"/>
    <property type="match status" value="1"/>
</dbReference>
<evidence type="ECO:0000256" key="2">
    <source>
        <dbReference type="PIRSR" id="PIRSR601310-3"/>
    </source>
</evidence>
<dbReference type="AlphaFoldDB" id="A0A1F5YXH5"/>
<feature type="active site" description="Tele-AMP-histidine intermediate" evidence="1">
    <location>
        <position position="103"/>
    </location>
</feature>
<dbReference type="PANTHER" id="PTHR46648">
    <property type="entry name" value="HIT FAMILY PROTEIN 1"/>
    <property type="match status" value="1"/>
</dbReference>